<dbReference type="EMBL" id="FOKI01000006">
    <property type="protein sequence ID" value="SFA91992.1"/>
    <property type="molecule type" value="Genomic_DNA"/>
</dbReference>
<reference evidence="11 12" key="1">
    <citation type="submission" date="2016-10" db="EMBL/GenBank/DDBJ databases">
        <authorList>
            <person name="de Groot N.N."/>
        </authorList>
    </citation>
    <scope>NUCLEOTIDE SEQUENCE [LARGE SCALE GENOMIC DNA]</scope>
    <source>
        <strain evidence="11 12">DSM 12271</strain>
    </source>
</reference>
<dbReference type="PANTHER" id="PTHR32089:SF112">
    <property type="entry name" value="LYSOZYME-LIKE PROTEIN-RELATED"/>
    <property type="match status" value="1"/>
</dbReference>
<evidence type="ECO:0000256" key="1">
    <source>
        <dbReference type="ARBA" id="ARBA00004651"/>
    </source>
</evidence>
<feature type="transmembrane region" description="Helical" evidence="9">
    <location>
        <begin position="12"/>
        <end position="36"/>
    </location>
</feature>
<feature type="domain" description="Methyl-accepting transducer" evidence="10">
    <location>
        <begin position="402"/>
        <end position="652"/>
    </location>
</feature>
<accession>A0A1I0WTA2</accession>
<evidence type="ECO:0000256" key="6">
    <source>
        <dbReference type="ARBA" id="ARBA00023136"/>
    </source>
</evidence>
<keyword evidence="7 8" id="KW-0807">Transducer</keyword>
<dbReference type="InterPro" id="IPR004089">
    <property type="entry name" value="MCPsignal_dom"/>
</dbReference>
<evidence type="ECO:0000256" key="9">
    <source>
        <dbReference type="SAM" id="Phobius"/>
    </source>
</evidence>
<dbReference type="STRING" id="84698.SAMN04488528_100650"/>
<protein>
    <submittedName>
        <fullName evidence="11">Methyl-accepting chemotaxis sensory transducer with Cache sensor</fullName>
    </submittedName>
</protein>
<evidence type="ECO:0000256" key="5">
    <source>
        <dbReference type="ARBA" id="ARBA00022989"/>
    </source>
</evidence>
<keyword evidence="12" id="KW-1185">Reference proteome</keyword>
<feature type="transmembrane region" description="Helical" evidence="9">
    <location>
        <begin position="305"/>
        <end position="326"/>
    </location>
</feature>
<gene>
    <name evidence="11" type="ORF">SAMN04488528_100650</name>
</gene>
<proteinExistence type="predicted"/>
<dbReference type="CDD" id="cd06225">
    <property type="entry name" value="HAMP"/>
    <property type="match status" value="1"/>
</dbReference>
<dbReference type="Pfam" id="PF00015">
    <property type="entry name" value="MCPsignal"/>
    <property type="match status" value="1"/>
</dbReference>
<evidence type="ECO:0000313" key="11">
    <source>
        <dbReference type="EMBL" id="SFA91992.1"/>
    </source>
</evidence>
<dbReference type="Gene3D" id="1.10.8.500">
    <property type="entry name" value="HAMP domain in histidine kinase"/>
    <property type="match status" value="1"/>
</dbReference>
<name>A0A1I0WTA2_9CLOT</name>
<dbReference type="OrthoDB" id="9814363at2"/>
<comment type="subcellular location">
    <subcellularLocation>
        <location evidence="1">Cell membrane</location>
        <topology evidence="1">Multi-pass membrane protein</topology>
    </subcellularLocation>
</comment>
<sequence>MKKNNTSVVKKTGILSIGITLVCMCVLAVSIFYMILKDNYVNFSENANKYSTNLSSYLNEYFKTIEGSLNVLTPSKNALDLKDNSITTYVDKTGENGSIKMTPESNGEFEASLYNYFKAFEEANLSIKTISFASEKNGGYVQYPSEDRKDNYDPRTRDWYKNALNSGDVVYNIFTTTNGSLSLAATKAFKINGEVIGVFNLGISLDSIVSIAEDYKTGNSGEVFIISKEGYIIADSSNNDTSKKLDETDLKDIDIEKLLSGSLQISRNGEKYETLSKKVDKNNFPITIVSMINKKEMFQGAKKTILIISLITIIATLVLIFIWRFVGKKIKKVILSITYVLEEMGNGNLNVNIDDTLLNRNDEIGDIAKSAYKTKESISGMIYRLKESTYTLEDEIKNINNVSSVVSDSSNRVLISVEDVAKGAGMQANNLMNINALLSNFSEGISKVVDNISELNNDTVEIKSVNDENKKIMEGIVSSSDDVTLKMQGFNVKINTLGQSILKIAEIIELINGITEQTNLLALNASIEAARAGEAGKGFAVVAEEVRKLAEESRNASNEIEKIVNENVILMKNISVESEDVNSTIEYQITDMNKGADMFLKINNNLNSVLPKIDTINVEINDIENKNSEIFRMVEEVSAVSEEVSASSEEIVSLASELENVITDMSKLSNNLQDVSHNVREGLNKFTLK</sequence>
<dbReference type="InterPro" id="IPR033479">
    <property type="entry name" value="dCache_1"/>
</dbReference>
<evidence type="ECO:0000256" key="7">
    <source>
        <dbReference type="ARBA" id="ARBA00023224"/>
    </source>
</evidence>
<keyword evidence="5 9" id="KW-1133">Transmembrane helix</keyword>
<dbReference type="SUPFAM" id="SSF58104">
    <property type="entry name" value="Methyl-accepting chemotaxis protein (MCP) signaling domain"/>
    <property type="match status" value="1"/>
</dbReference>
<dbReference type="SMART" id="SM00283">
    <property type="entry name" value="MA"/>
    <property type="match status" value="1"/>
</dbReference>
<evidence type="ECO:0000256" key="8">
    <source>
        <dbReference type="PROSITE-ProRule" id="PRU00284"/>
    </source>
</evidence>
<dbReference type="Proteomes" id="UP000198619">
    <property type="component" value="Unassembled WGS sequence"/>
</dbReference>
<dbReference type="PROSITE" id="PS50111">
    <property type="entry name" value="CHEMOTAXIS_TRANSDUC_2"/>
    <property type="match status" value="1"/>
</dbReference>
<dbReference type="PANTHER" id="PTHR32089">
    <property type="entry name" value="METHYL-ACCEPTING CHEMOTAXIS PROTEIN MCPB"/>
    <property type="match status" value="1"/>
</dbReference>
<dbReference type="GO" id="GO:0005886">
    <property type="term" value="C:plasma membrane"/>
    <property type="evidence" value="ECO:0007669"/>
    <property type="project" value="UniProtKB-SubCell"/>
</dbReference>
<evidence type="ECO:0000256" key="4">
    <source>
        <dbReference type="ARBA" id="ARBA00022692"/>
    </source>
</evidence>
<dbReference type="Pfam" id="PF02743">
    <property type="entry name" value="dCache_1"/>
    <property type="match status" value="1"/>
</dbReference>
<dbReference type="GO" id="GO:0007165">
    <property type="term" value="P:signal transduction"/>
    <property type="evidence" value="ECO:0007669"/>
    <property type="project" value="UniProtKB-KW"/>
</dbReference>
<evidence type="ECO:0000256" key="2">
    <source>
        <dbReference type="ARBA" id="ARBA00022475"/>
    </source>
</evidence>
<organism evidence="11 12">
    <name type="scientific">Clostridium frigidicarnis</name>
    <dbReference type="NCBI Taxonomy" id="84698"/>
    <lineage>
        <taxon>Bacteria</taxon>
        <taxon>Bacillati</taxon>
        <taxon>Bacillota</taxon>
        <taxon>Clostridia</taxon>
        <taxon>Eubacteriales</taxon>
        <taxon>Clostridiaceae</taxon>
        <taxon>Clostridium</taxon>
    </lineage>
</organism>
<dbReference type="AlphaFoldDB" id="A0A1I0WTA2"/>
<evidence type="ECO:0000256" key="3">
    <source>
        <dbReference type="ARBA" id="ARBA00022500"/>
    </source>
</evidence>
<keyword evidence="4 9" id="KW-0812">Transmembrane</keyword>
<keyword evidence="2" id="KW-1003">Cell membrane</keyword>
<dbReference type="GO" id="GO:0006935">
    <property type="term" value="P:chemotaxis"/>
    <property type="evidence" value="ECO:0007669"/>
    <property type="project" value="UniProtKB-KW"/>
</dbReference>
<dbReference type="RefSeq" id="WP_090039436.1">
    <property type="nucleotide sequence ID" value="NZ_FOKI01000006.1"/>
</dbReference>
<evidence type="ECO:0000313" key="12">
    <source>
        <dbReference type="Proteomes" id="UP000198619"/>
    </source>
</evidence>
<dbReference type="Gene3D" id="1.10.287.950">
    <property type="entry name" value="Methyl-accepting chemotaxis protein"/>
    <property type="match status" value="1"/>
</dbReference>
<keyword evidence="3" id="KW-0145">Chemotaxis</keyword>
<evidence type="ECO:0000259" key="10">
    <source>
        <dbReference type="PROSITE" id="PS50111"/>
    </source>
</evidence>
<keyword evidence="6 9" id="KW-0472">Membrane</keyword>
<dbReference type="Gene3D" id="3.30.450.20">
    <property type="entry name" value="PAS domain"/>
    <property type="match status" value="1"/>
</dbReference>